<dbReference type="AlphaFoldDB" id="A0A0M9GNX4"/>
<dbReference type="RefSeq" id="WP_053998495.1">
    <property type="nucleotide sequence ID" value="NZ_JXMU01000007.1"/>
</dbReference>
<protein>
    <submittedName>
        <fullName evidence="2">FMN reductase</fullName>
    </submittedName>
</protein>
<dbReference type="EMBL" id="JXMU01000007">
    <property type="protein sequence ID" value="KPB01959.1"/>
    <property type="molecule type" value="Genomic_DNA"/>
</dbReference>
<evidence type="ECO:0000259" key="1">
    <source>
        <dbReference type="Pfam" id="PF03358"/>
    </source>
</evidence>
<dbReference type="Gene3D" id="3.40.50.360">
    <property type="match status" value="1"/>
</dbReference>
<dbReference type="InterPro" id="IPR005025">
    <property type="entry name" value="FMN_Rdtase-like_dom"/>
</dbReference>
<dbReference type="GO" id="GO:0005829">
    <property type="term" value="C:cytosol"/>
    <property type="evidence" value="ECO:0007669"/>
    <property type="project" value="TreeGrafter"/>
</dbReference>
<keyword evidence="3" id="KW-1185">Reference proteome</keyword>
<dbReference type="InterPro" id="IPR050712">
    <property type="entry name" value="NAD(P)H-dep_reductase"/>
</dbReference>
<proteinExistence type="predicted"/>
<dbReference type="STRING" id="1514904.SU32_06295"/>
<evidence type="ECO:0000313" key="2">
    <source>
        <dbReference type="EMBL" id="KPB01959.1"/>
    </source>
</evidence>
<feature type="domain" description="NADPH-dependent FMN reductase-like" evidence="1">
    <location>
        <begin position="4"/>
        <end position="157"/>
    </location>
</feature>
<dbReference type="PANTHER" id="PTHR30543">
    <property type="entry name" value="CHROMATE REDUCTASE"/>
    <property type="match status" value="1"/>
</dbReference>
<dbReference type="Pfam" id="PF03358">
    <property type="entry name" value="FMN_red"/>
    <property type="match status" value="1"/>
</dbReference>
<dbReference type="PANTHER" id="PTHR30543:SF21">
    <property type="entry name" value="NAD(P)H-DEPENDENT FMN REDUCTASE LOT6"/>
    <property type="match status" value="1"/>
</dbReference>
<comment type="caution">
    <text evidence="2">The sequence shown here is derived from an EMBL/GenBank/DDBJ whole genome shotgun (WGS) entry which is preliminary data.</text>
</comment>
<dbReference type="SUPFAM" id="SSF52218">
    <property type="entry name" value="Flavoproteins"/>
    <property type="match status" value="1"/>
</dbReference>
<evidence type="ECO:0000313" key="3">
    <source>
        <dbReference type="Proteomes" id="UP000038011"/>
    </source>
</evidence>
<gene>
    <name evidence="2" type="ORF">SU32_06295</name>
</gene>
<name>A0A0M9GNX4_9HYPH</name>
<dbReference type="GO" id="GO:0016491">
    <property type="term" value="F:oxidoreductase activity"/>
    <property type="evidence" value="ECO:0007669"/>
    <property type="project" value="InterPro"/>
</dbReference>
<dbReference type="Proteomes" id="UP000038011">
    <property type="component" value="Unassembled WGS sequence"/>
</dbReference>
<dbReference type="OrthoDB" id="9812295at2"/>
<dbReference type="InterPro" id="IPR029039">
    <property type="entry name" value="Flavoprotein-like_sf"/>
</dbReference>
<dbReference type="PATRIC" id="fig|1514904.3.peg.3290"/>
<dbReference type="GO" id="GO:0010181">
    <property type="term" value="F:FMN binding"/>
    <property type="evidence" value="ECO:0007669"/>
    <property type="project" value="TreeGrafter"/>
</dbReference>
<sequence length="194" mass="20573">MSAKILVFSGSLRTGSYNTQLAKAALKLLSAEGADVTEISLSDYPLPIYDADLLKDDGAPQNAVKLARLFQANDGMFIACPEYNSSITPLLKNVLDWVSVTKSDGNNDLKPYAGVTVALGAASPGALGGIRGLYHVRSVLMNVGAQIITEQCSVARAKQSFGEDGMPSDERTLSLLKKTCRSLLEHVTPGRGKA</sequence>
<accession>A0A0M9GNX4</accession>
<organism evidence="2 3">
    <name type="scientific">Ahrensia marina</name>
    <dbReference type="NCBI Taxonomy" id="1514904"/>
    <lineage>
        <taxon>Bacteria</taxon>
        <taxon>Pseudomonadati</taxon>
        <taxon>Pseudomonadota</taxon>
        <taxon>Alphaproteobacteria</taxon>
        <taxon>Hyphomicrobiales</taxon>
        <taxon>Ahrensiaceae</taxon>
        <taxon>Ahrensia</taxon>
    </lineage>
</organism>
<reference evidence="2 3" key="1">
    <citation type="submission" date="2015-01" db="EMBL/GenBank/DDBJ databases">
        <title>Ahrensia donghaiensis sp. nov., a novel dimethylsulphoniopropionate-cleavage bacterium isolated from seawater and emended descriptions of the genus Ahrensia and Ahrensia kielensis.</title>
        <authorList>
            <person name="Liu J."/>
        </authorList>
    </citation>
    <scope>NUCLEOTIDE SEQUENCE [LARGE SCALE GENOMIC DNA]</scope>
    <source>
        <strain evidence="2 3">LZD062</strain>
    </source>
</reference>